<dbReference type="EMBL" id="CM044707">
    <property type="protein sequence ID" value="KAI5653595.1"/>
    <property type="molecule type" value="Genomic_DNA"/>
</dbReference>
<name>A0ACB9ZZA2_CATRO</name>
<keyword evidence="2" id="KW-1185">Reference proteome</keyword>
<evidence type="ECO:0000313" key="2">
    <source>
        <dbReference type="Proteomes" id="UP001060085"/>
    </source>
</evidence>
<dbReference type="Proteomes" id="UP001060085">
    <property type="component" value="Linkage Group LG07"/>
</dbReference>
<evidence type="ECO:0000313" key="1">
    <source>
        <dbReference type="EMBL" id="KAI5653595.1"/>
    </source>
</evidence>
<comment type="caution">
    <text evidence="1">The sequence shown here is derived from an EMBL/GenBank/DDBJ whole genome shotgun (WGS) entry which is preliminary data.</text>
</comment>
<sequence>MGEKSTKVHELSQAQDVVDRKVIHHEKKNICTPVKEENSYTINPLSPQQFYEEQRKMREKERIENEIGKKSKSECECEKSVVSTKESEGKRKYSECLIENHESLKEEQVEEKQDEIEKSEKTKEELSLMIFEGDKREEMRESCCDIISPLNSLSSEEPNLFTNFINHFFDWFSPSVQKFEAQDLGNEGRVNIVLRIVCLYVTLVGNLMVNPFTCELALDVDHMLKCSSPRAYLEKQHLEFMRLLLCGKKMNSSFEVLKVHLCDLVKTKFANAVSKLTLKNFVEKHLVQIRGRVIFKRGVII</sequence>
<accession>A0ACB9ZZA2</accession>
<reference evidence="2" key="1">
    <citation type="journal article" date="2023" name="Nat. Plants">
        <title>Single-cell RNA sequencing provides a high-resolution roadmap for understanding the multicellular compartmentation of specialized metabolism.</title>
        <authorList>
            <person name="Sun S."/>
            <person name="Shen X."/>
            <person name="Li Y."/>
            <person name="Li Y."/>
            <person name="Wang S."/>
            <person name="Li R."/>
            <person name="Zhang H."/>
            <person name="Shen G."/>
            <person name="Guo B."/>
            <person name="Wei J."/>
            <person name="Xu J."/>
            <person name="St-Pierre B."/>
            <person name="Chen S."/>
            <person name="Sun C."/>
        </authorList>
    </citation>
    <scope>NUCLEOTIDE SEQUENCE [LARGE SCALE GENOMIC DNA]</scope>
</reference>
<gene>
    <name evidence="1" type="ORF">M9H77_30782</name>
</gene>
<proteinExistence type="predicted"/>
<protein>
    <submittedName>
        <fullName evidence="1">Uncharacterized protein</fullName>
    </submittedName>
</protein>
<organism evidence="1 2">
    <name type="scientific">Catharanthus roseus</name>
    <name type="common">Madagascar periwinkle</name>
    <name type="synonym">Vinca rosea</name>
    <dbReference type="NCBI Taxonomy" id="4058"/>
    <lineage>
        <taxon>Eukaryota</taxon>
        <taxon>Viridiplantae</taxon>
        <taxon>Streptophyta</taxon>
        <taxon>Embryophyta</taxon>
        <taxon>Tracheophyta</taxon>
        <taxon>Spermatophyta</taxon>
        <taxon>Magnoliopsida</taxon>
        <taxon>eudicotyledons</taxon>
        <taxon>Gunneridae</taxon>
        <taxon>Pentapetalae</taxon>
        <taxon>asterids</taxon>
        <taxon>lamiids</taxon>
        <taxon>Gentianales</taxon>
        <taxon>Apocynaceae</taxon>
        <taxon>Rauvolfioideae</taxon>
        <taxon>Vinceae</taxon>
        <taxon>Catharanthinae</taxon>
        <taxon>Catharanthus</taxon>
    </lineage>
</organism>